<comment type="pathway">
    <text evidence="1">Lipid metabolism.</text>
</comment>
<feature type="transmembrane region" description="Helical" evidence="5">
    <location>
        <begin position="6"/>
        <end position="27"/>
    </location>
</feature>
<dbReference type="GO" id="GO:0003841">
    <property type="term" value="F:1-acylglycerol-3-phosphate O-acyltransferase activity"/>
    <property type="evidence" value="ECO:0007669"/>
    <property type="project" value="TreeGrafter"/>
</dbReference>
<evidence type="ECO:0000313" key="7">
    <source>
        <dbReference type="EMBL" id="TPW36190.1"/>
    </source>
</evidence>
<feature type="region of interest" description="Disordered" evidence="4">
    <location>
        <begin position="237"/>
        <end position="263"/>
    </location>
</feature>
<sequence>MSLLRGALFNAYLVLLTLVMGLGTFPLRLARQHRLALDYAKLWSRAVLWGFEKICGVKIVIEGRENLGQGACVIASQHQSFFDGFIWMVLATDPAYVIKRELTRIPLVGPMLVLSGMIPVDRQGGPQALRDMMARTAAALKDGRQVILFPEGTRTQPGTRAPLQSGIIALARQAGRLPVLPVVTNSGLFWPRSPWRKNPGILKVRIGKPLPQVSGRALLGEIDSAWDRLCAQAGLLRTAQTEIPPETPPLPAPSRGEETETSA</sequence>
<dbReference type="SUPFAM" id="SSF69593">
    <property type="entry name" value="Glycerol-3-phosphate (1)-acyltransferase"/>
    <property type="match status" value="1"/>
</dbReference>
<evidence type="ECO:0000256" key="1">
    <source>
        <dbReference type="ARBA" id="ARBA00005189"/>
    </source>
</evidence>
<dbReference type="PANTHER" id="PTHR10434:SF40">
    <property type="entry name" value="1-ACYL-SN-GLYCEROL-3-PHOSPHATE ACYLTRANSFERASE"/>
    <property type="match status" value="1"/>
</dbReference>
<organism evidence="7 8">
    <name type="scientific">Oecophyllibacter saccharovorans</name>
    <dbReference type="NCBI Taxonomy" id="2558360"/>
    <lineage>
        <taxon>Bacteria</taxon>
        <taxon>Pseudomonadati</taxon>
        <taxon>Pseudomonadota</taxon>
        <taxon>Alphaproteobacteria</taxon>
        <taxon>Acetobacterales</taxon>
        <taxon>Acetobacteraceae</taxon>
        <taxon>Oecophyllibacter</taxon>
    </lineage>
</organism>
<dbReference type="CDD" id="cd07989">
    <property type="entry name" value="LPLAT_AGPAT-like"/>
    <property type="match status" value="1"/>
</dbReference>
<evidence type="ECO:0000313" key="8">
    <source>
        <dbReference type="Proteomes" id="UP000315037"/>
    </source>
</evidence>
<reference evidence="7 8" key="1">
    <citation type="submission" date="2019-03" db="EMBL/GenBank/DDBJ databases">
        <title>The complete genome sequence of Neokomagataea sp. Jb2 NBRC113641.</title>
        <authorList>
            <person name="Chua K.-O."/>
            <person name="Chan K.-G."/>
            <person name="See-Too W.-S."/>
        </authorList>
    </citation>
    <scope>NUCLEOTIDE SEQUENCE [LARGE SCALE GENOMIC DNA]</scope>
    <source>
        <strain evidence="7 8">Jb2</strain>
    </source>
</reference>
<dbReference type="SMART" id="SM00563">
    <property type="entry name" value="PlsC"/>
    <property type="match status" value="1"/>
</dbReference>
<accession>A0A506US68</accession>
<dbReference type="Pfam" id="PF01553">
    <property type="entry name" value="Acyltransferase"/>
    <property type="match status" value="1"/>
</dbReference>
<evidence type="ECO:0000256" key="3">
    <source>
        <dbReference type="ARBA" id="ARBA00023315"/>
    </source>
</evidence>
<evidence type="ECO:0000256" key="5">
    <source>
        <dbReference type="SAM" id="Phobius"/>
    </source>
</evidence>
<keyword evidence="8" id="KW-1185">Reference proteome</keyword>
<dbReference type="EMBL" id="SORZ01000001">
    <property type="protein sequence ID" value="TPW36190.1"/>
    <property type="molecule type" value="Genomic_DNA"/>
</dbReference>
<comment type="caution">
    <text evidence="7">The sequence shown here is derived from an EMBL/GenBank/DDBJ whole genome shotgun (WGS) entry which is preliminary data.</text>
</comment>
<name>A0A506US68_9PROT</name>
<protein>
    <submittedName>
        <fullName evidence="7">1-acyl-sn-glycerol-3-phosphate acyltransferase</fullName>
    </submittedName>
</protein>
<dbReference type="Proteomes" id="UP000315037">
    <property type="component" value="Unassembled WGS sequence"/>
</dbReference>
<evidence type="ECO:0000256" key="4">
    <source>
        <dbReference type="SAM" id="MobiDB-lite"/>
    </source>
</evidence>
<dbReference type="AlphaFoldDB" id="A0A506US68"/>
<keyword evidence="2 7" id="KW-0808">Transferase</keyword>
<feature type="domain" description="Phospholipid/glycerol acyltransferase" evidence="6">
    <location>
        <begin position="72"/>
        <end position="187"/>
    </location>
</feature>
<evidence type="ECO:0000256" key="2">
    <source>
        <dbReference type="ARBA" id="ARBA00022679"/>
    </source>
</evidence>
<dbReference type="PANTHER" id="PTHR10434">
    <property type="entry name" value="1-ACYL-SN-GLYCEROL-3-PHOSPHATE ACYLTRANSFERASE"/>
    <property type="match status" value="1"/>
</dbReference>
<gene>
    <name evidence="7" type="ORF">E3202_02855</name>
</gene>
<evidence type="ECO:0000259" key="6">
    <source>
        <dbReference type="SMART" id="SM00563"/>
    </source>
</evidence>
<dbReference type="GO" id="GO:0006654">
    <property type="term" value="P:phosphatidic acid biosynthetic process"/>
    <property type="evidence" value="ECO:0007669"/>
    <property type="project" value="TreeGrafter"/>
</dbReference>
<dbReference type="RefSeq" id="WP_165600498.1">
    <property type="nucleotide sequence ID" value="NZ_SORZ01000001.1"/>
</dbReference>
<dbReference type="InterPro" id="IPR002123">
    <property type="entry name" value="Plipid/glycerol_acylTrfase"/>
</dbReference>
<proteinExistence type="predicted"/>
<keyword evidence="3 7" id="KW-0012">Acyltransferase</keyword>
<keyword evidence="5" id="KW-0472">Membrane</keyword>
<keyword evidence="5" id="KW-0812">Transmembrane</keyword>
<keyword evidence="5" id="KW-1133">Transmembrane helix</keyword>